<proteinExistence type="predicted"/>
<dbReference type="AlphaFoldDB" id="A0A0W8EKB7"/>
<gene>
    <name evidence="1" type="ORF">ASZ90_016660</name>
</gene>
<organism evidence="1">
    <name type="scientific">hydrocarbon metagenome</name>
    <dbReference type="NCBI Taxonomy" id="938273"/>
    <lineage>
        <taxon>unclassified sequences</taxon>
        <taxon>metagenomes</taxon>
        <taxon>ecological metagenomes</taxon>
    </lineage>
</organism>
<dbReference type="EMBL" id="LNQE01001757">
    <property type="protein sequence ID" value="KUG09200.1"/>
    <property type="molecule type" value="Genomic_DNA"/>
</dbReference>
<name>A0A0W8EKB7_9ZZZZ</name>
<comment type="caution">
    <text evidence="1">The sequence shown here is derived from an EMBL/GenBank/DDBJ whole genome shotgun (WGS) entry which is preliminary data.</text>
</comment>
<sequence length="60" mass="6627">MTFSPLSSEAGGILFRVCEPGIGVSFPCPERTVVVSRIRKVRHIRDGMVRWGGCRAEKPP</sequence>
<reference evidence="1" key="1">
    <citation type="journal article" date="2015" name="Proc. Natl. Acad. Sci. U.S.A.">
        <title>Networks of energetic and metabolic interactions define dynamics in microbial communities.</title>
        <authorList>
            <person name="Embree M."/>
            <person name="Liu J.K."/>
            <person name="Al-Bassam M.M."/>
            <person name="Zengler K."/>
        </authorList>
    </citation>
    <scope>NUCLEOTIDE SEQUENCE</scope>
</reference>
<protein>
    <submittedName>
        <fullName evidence="1">Uncharacterized protein</fullName>
    </submittedName>
</protein>
<accession>A0A0W8EKB7</accession>
<evidence type="ECO:0000313" key="1">
    <source>
        <dbReference type="EMBL" id="KUG09200.1"/>
    </source>
</evidence>